<dbReference type="NCBIfam" id="TIGR01533">
    <property type="entry name" value="lipo_e_P4"/>
    <property type="match status" value="1"/>
</dbReference>
<dbReference type="OrthoDB" id="395856at2"/>
<dbReference type="AlphaFoldDB" id="A0A250FR99"/>
<evidence type="ECO:0000313" key="5">
    <source>
        <dbReference type="Proteomes" id="UP001324270"/>
    </source>
</evidence>
<evidence type="ECO:0000313" key="3">
    <source>
        <dbReference type="EMBL" id="MEB3041603.1"/>
    </source>
</evidence>
<dbReference type="PANTHER" id="PTHR31284">
    <property type="entry name" value="ACID PHOSPHATASE-LIKE PROTEIN"/>
    <property type="match status" value="1"/>
</dbReference>
<dbReference type="RefSeq" id="WP_002666307.1">
    <property type="nucleotide sequence ID" value="NZ_CAJPPZ010000024.1"/>
</dbReference>
<dbReference type="SFLD" id="SFLDS00003">
    <property type="entry name" value="Haloacid_Dehalogenase"/>
    <property type="match status" value="1"/>
</dbReference>
<dbReference type="OMA" id="EYRALCY"/>
<dbReference type="PANTHER" id="PTHR31284:SF10">
    <property type="entry name" value="ACID PHOSPHATASE-LIKE PROTEIN"/>
    <property type="match status" value="1"/>
</dbReference>
<dbReference type="SFLD" id="SFLDG01125">
    <property type="entry name" value="C1.1:_Acid_Phosphatase_Like"/>
    <property type="match status" value="1"/>
</dbReference>
<name>A0A250FR99_9FLAO</name>
<reference evidence="4" key="2">
    <citation type="submission" date="2017-06" db="EMBL/GenBank/DDBJ databases">
        <title>Capnocytophaga spp. assemblies.</title>
        <authorList>
            <person name="Gulvik C.A."/>
        </authorList>
    </citation>
    <scope>NUCLEOTIDE SEQUENCE [LARGE SCALE GENOMIC DNA]</scope>
    <source>
        <strain evidence="4">H1496</strain>
    </source>
</reference>
<dbReference type="InterPro" id="IPR006423">
    <property type="entry name" value="Lipo_e_P4"/>
</dbReference>
<evidence type="ECO:0000313" key="4">
    <source>
        <dbReference type="Proteomes" id="UP000217250"/>
    </source>
</evidence>
<dbReference type="GO" id="GO:0009279">
    <property type="term" value="C:cell outer membrane"/>
    <property type="evidence" value="ECO:0007669"/>
    <property type="project" value="InterPro"/>
</dbReference>
<dbReference type="PIRSF" id="PIRSF019271">
    <property type="entry name" value="Acid_Ptase_C"/>
    <property type="match status" value="1"/>
</dbReference>
<dbReference type="KEGG" id="cgh:CGC50_11060"/>
<dbReference type="InterPro" id="IPR036412">
    <property type="entry name" value="HAD-like_sf"/>
</dbReference>
<dbReference type="InterPro" id="IPR023214">
    <property type="entry name" value="HAD_sf"/>
</dbReference>
<dbReference type="Pfam" id="PF03767">
    <property type="entry name" value="Acid_phosphat_B"/>
    <property type="match status" value="1"/>
</dbReference>
<protein>
    <submittedName>
        <fullName evidence="2">5'-nucleotidase, lipoprotein e(P4) family</fullName>
    </submittedName>
</protein>
<keyword evidence="2" id="KW-0449">Lipoprotein</keyword>
<dbReference type="Proteomes" id="UP000217250">
    <property type="component" value="Chromosome"/>
</dbReference>
<reference evidence="2" key="1">
    <citation type="journal article" date="2017" name="Genome Announc.">
        <title>Twelve Complete Reference Genomes of Clinical Isolates in the Capnocytophaga Genus.</title>
        <authorList>
            <person name="Villarma A."/>
            <person name="Gulvik C.A."/>
            <person name="Rowe L.A."/>
            <person name="Sheth M."/>
            <person name="Juieng P."/>
            <person name="Nicholson A.C."/>
            <person name="Loparev V.N."/>
            <person name="McQuiston J.R."/>
        </authorList>
    </citation>
    <scope>NUCLEOTIDE SEQUENCE</scope>
    <source>
        <strain evidence="2">H1496</strain>
    </source>
</reference>
<evidence type="ECO:0000313" key="2">
    <source>
        <dbReference type="EMBL" id="ATA87640.1"/>
    </source>
</evidence>
<organism evidence="2 4">
    <name type="scientific">Capnocytophaga gingivalis</name>
    <dbReference type="NCBI Taxonomy" id="1017"/>
    <lineage>
        <taxon>Bacteria</taxon>
        <taxon>Pseudomonadati</taxon>
        <taxon>Bacteroidota</taxon>
        <taxon>Flavobacteriia</taxon>
        <taxon>Flavobacteriales</taxon>
        <taxon>Flavobacteriaceae</taxon>
        <taxon>Capnocytophaga</taxon>
    </lineage>
</organism>
<dbReference type="EMBL" id="CP022386">
    <property type="protein sequence ID" value="ATA87640.1"/>
    <property type="molecule type" value="Genomic_DNA"/>
</dbReference>
<keyword evidence="1" id="KW-0732">Signal</keyword>
<dbReference type="SUPFAM" id="SSF56784">
    <property type="entry name" value="HAD-like"/>
    <property type="match status" value="1"/>
</dbReference>
<reference evidence="3 5" key="3">
    <citation type="submission" date="2023-12" db="EMBL/GenBank/DDBJ databases">
        <title>Genomic sequences of Capnocytophaga and Parvimonas strains.</title>
        <authorList>
            <person name="Watt R.M."/>
            <person name="Wang M."/>
            <person name="Yang T."/>
            <person name="Tong W.M."/>
        </authorList>
    </citation>
    <scope>NUCLEOTIDE SEQUENCE [LARGE SCALE GENOMIC DNA]</scope>
    <source>
        <strain evidence="3 5">CCUG 13156</strain>
    </source>
</reference>
<sequence>MKKLYILTGLALLLGACQGQKVANTSHDDFLINGKMYAAFFQQQAAEYDALCYQAFNVARLRLDEALSHPSDKPIAIVSDIDETFMNTSYYAVECGRKGTEYESKTWEAWTAKGEGTPLAGSLAFFQYAAEKGVHIFYVTNRKEVERAGTTLNLKRYNFPIQGEDHLIFRTAEKSKENRRLDIAKNYNIVLLLGDNLGDFDKDFDATTTQGRAQAVNKNHSLFGKKYIVLPNPSYGDWENAFFGNKPLSFKERKELILSKLKNKPTE</sequence>
<evidence type="ECO:0000256" key="1">
    <source>
        <dbReference type="ARBA" id="ARBA00022729"/>
    </source>
</evidence>
<accession>A0A250FR99</accession>
<dbReference type="Proteomes" id="UP001324270">
    <property type="component" value="Unassembled WGS sequence"/>
</dbReference>
<dbReference type="GeneID" id="84809087"/>
<dbReference type="InterPro" id="IPR005519">
    <property type="entry name" value="Acid_phosphat_B-like"/>
</dbReference>
<dbReference type="PROSITE" id="PS51257">
    <property type="entry name" value="PROKAR_LIPOPROTEIN"/>
    <property type="match status" value="1"/>
</dbReference>
<dbReference type="Gene3D" id="3.40.50.1000">
    <property type="entry name" value="HAD superfamily/HAD-like"/>
    <property type="match status" value="1"/>
</dbReference>
<keyword evidence="5" id="KW-1185">Reference proteome</keyword>
<dbReference type="EMBL" id="JAYKBV010000025">
    <property type="protein sequence ID" value="MEB3041603.1"/>
    <property type="molecule type" value="Genomic_DNA"/>
</dbReference>
<proteinExistence type="predicted"/>
<gene>
    <name evidence="2" type="ORF">CGC50_11060</name>
    <name evidence="3" type="ORF">VJJ49_13045</name>
</gene>